<comment type="caution">
    <text evidence="1">The sequence shown here is derived from an EMBL/GenBank/DDBJ whole genome shotgun (WGS) entry which is preliminary data.</text>
</comment>
<reference evidence="1 2" key="1">
    <citation type="journal article" date="2019" name="Commun. Biol.">
        <title>The bagworm genome reveals a unique fibroin gene that provides high tensile strength.</title>
        <authorList>
            <person name="Kono N."/>
            <person name="Nakamura H."/>
            <person name="Ohtoshi R."/>
            <person name="Tomita M."/>
            <person name="Numata K."/>
            <person name="Arakawa K."/>
        </authorList>
    </citation>
    <scope>NUCLEOTIDE SEQUENCE [LARGE SCALE GENOMIC DNA]</scope>
</reference>
<proteinExistence type="predicted"/>
<evidence type="ECO:0000313" key="1">
    <source>
        <dbReference type="EMBL" id="GBP22317.1"/>
    </source>
</evidence>
<evidence type="ECO:0000313" key="2">
    <source>
        <dbReference type="Proteomes" id="UP000299102"/>
    </source>
</evidence>
<keyword evidence="2" id="KW-1185">Reference proteome</keyword>
<organism evidence="1 2">
    <name type="scientific">Eumeta variegata</name>
    <name type="common">Bagworm moth</name>
    <name type="synonym">Eumeta japonica</name>
    <dbReference type="NCBI Taxonomy" id="151549"/>
    <lineage>
        <taxon>Eukaryota</taxon>
        <taxon>Metazoa</taxon>
        <taxon>Ecdysozoa</taxon>
        <taxon>Arthropoda</taxon>
        <taxon>Hexapoda</taxon>
        <taxon>Insecta</taxon>
        <taxon>Pterygota</taxon>
        <taxon>Neoptera</taxon>
        <taxon>Endopterygota</taxon>
        <taxon>Lepidoptera</taxon>
        <taxon>Glossata</taxon>
        <taxon>Ditrysia</taxon>
        <taxon>Tineoidea</taxon>
        <taxon>Psychidae</taxon>
        <taxon>Oiketicinae</taxon>
        <taxon>Eumeta</taxon>
    </lineage>
</organism>
<sequence length="134" mass="15336">MVSSGLKVKQMVTGVSRHSATCNGFPRHPLREQLQVKTALMNRTTFNRTPTMTVTFLLRVRRRAANVQNVFLFIKKKKVSDDHGKPNTCEGRPRPRRDTAYRVTSAELDRKAFGALKRGRKEFPSVTVTVTRRH</sequence>
<dbReference type="EMBL" id="BGZK01000138">
    <property type="protein sequence ID" value="GBP22317.1"/>
    <property type="molecule type" value="Genomic_DNA"/>
</dbReference>
<dbReference type="AlphaFoldDB" id="A0A4C1U884"/>
<dbReference type="Proteomes" id="UP000299102">
    <property type="component" value="Unassembled WGS sequence"/>
</dbReference>
<gene>
    <name evidence="1" type="ORF">EVAR_22603_1</name>
</gene>
<name>A0A4C1U884_EUMVA</name>
<protein>
    <submittedName>
        <fullName evidence="1">Uncharacterized protein</fullName>
    </submittedName>
</protein>
<accession>A0A4C1U884</accession>